<dbReference type="EMBL" id="RBIR01000009">
    <property type="protein sequence ID" value="RKR13799.1"/>
    <property type="molecule type" value="Genomic_DNA"/>
</dbReference>
<dbReference type="GO" id="GO:0006740">
    <property type="term" value="P:NADPH regeneration"/>
    <property type="evidence" value="ECO:0007669"/>
    <property type="project" value="TreeGrafter"/>
</dbReference>
<evidence type="ECO:0000259" key="4">
    <source>
        <dbReference type="Pfam" id="PF01408"/>
    </source>
</evidence>
<keyword evidence="3" id="KW-0520">NAD</keyword>
<accession>A0A495EB36</accession>
<keyword evidence="2" id="KW-0560">Oxidoreductase</keyword>
<proteinExistence type="inferred from homology"/>
<feature type="domain" description="GFO/IDH/MocA-like oxidoreductase" evidence="5">
    <location>
        <begin position="132"/>
        <end position="247"/>
    </location>
</feature>
<feature type="domain" description="Gfo/Idh/MocA-like oxidoreductase N-terminal" evidence="4">
    <location>
        <begin position="5"/>
        <end position="122"/>
    </location>
</feature>
<evidence type="ECO:0000256" key="1">
    <source>
        <dbReference type="ARBA" id="ARBA00010928"/>
    </source>
</evidence>
<gene>
    <name evidence="6" type="ORF">C8D78_3461</name>
</gene>
<evidence type="ECO:0000256" key="3">
    <source>
        <dbReference type="ARBA" id="ARBA00023027"/>
    </source>
</evidence>
<dbReference type="Gene3D" id="3.40.50.720">
    <property type="entry name" value="NAD(P)-binding Rossmann-like Domain"/>
    <property type="match status" value="1"/>
</dbReference>
<dbReference type="SUPFAM" id="SSF51735">
    <property type="entry name" value="NAD(P)-binding Rossmann-fold domains"/>
    <property type="match status" value="1"/>
</dbReference>
<dbReference type="AlphaFoldDB" id="A0A495EB36"/>
<dbReference type="PANTHER" id="PTHR42840:SF3">
    <property type="entry name" value="BINDING ROSSMANN FOLD OXIDOREDUCTASE, PUTATIVE (AFU_ORTHOLOGUE AFUA_2G10240)-RELATED"/>
    <property type="match status" value="1"/>
</dbReference>
<dbReference type="PANTHER" id="PTHR42840">
    <property type="entry name" value="NAD(P)-BINDING ROSSMANN-FOLD SUPERFAMILY PROTEIN-RELATED"/>
    <property type="match status" value="1"/>
</dbReference>
<dbReference type="Pfam" id="PF22725">
    <property type="entry name" value="GFO_IDH_MocA_C3"/>
    <property type="match status" value="1"/>
</dbReference>
<dbReference type="InterPro" id="IPR055170">
    <property type="entry name" value="GFO_IDH_MocA-like_dom"/>
</dbReference>
<name>A0A495EB36_9MICC</name>
<dbReference type="GO" id="GO:0005737">
    <property type="term" value="C:cytoplasm"/>
    <property type="evidence" value="ECO:0007669"/>
    <property type="project" value="TreeGrafter"/>
</dbReference>
<dbReference type="InterPro" id="IPR036291">
    <property type="entry name" value="NAD(P)-bd_dom_sf"/>
</dbReference>
<comment type="similarity">
    <text evidence="1">Belongs to the Gfo/Idh/MocA family.</text>
</comment>
<organism evidence="6 7">
    <name type="scientific">Arthrobacter oryzae</name>
    <dbReference type="NCBI Taxonomy" id="409290"/>
    <lineage>
        <taxon>Bacteria</taxon>
        <taxon>Bacillati</taxon>
        <taxon>Actinomycetota</taxon>
        <taxon>Actinomycetes</taxon>
        <taxon>Micrococcales</taxon>
        <taxon>Micrococcaceae</taxon>
        <taxon>Arthrobacter</taxon>
    </lineage>
</organism>
<comment type="caution">
    <text evidence="6">The sequence shown here is derived from an EMBL/GenBank/DDBJ whole genome shotgun (WGS) entry which is preliminary data.</text>
</comment>
<protein>
    <submittedName>
        <fullName evidence="6">Myo-inositol 2-dehydrogenase/D-chiro-inositol 1-dehydrogenase</fullName>
    </submittedName>
</protein>
<dbReference type="GO" id="GO:0000166">
    <property type="term" value="F:nucleotide binding"/>
    <property type="evidence" value="ECO:0007669"/>
    <property type="project" value="InterPro"/>
</dbReference>
<dbReference type="SUPFAM" id="SSF55347">
    <property type="entry name" value="Glyceraldehyde-3-phosphate dehydrogenase-like, C-terminal domain"/>
    <property type="match status" value="1"/>
</dbReference>
<evidence type="ECO:0000313" key="6">
    <source>
        <dbReference type="EMBL" id="RKR13799.1"/>
    </source>
</evidence>
<dbReference type="Pfam" id="PF01408">
    <property type="entry name" value="GFO_IDH_MocA"/>
    <property type="match status" value="1"/>
</dbReference>
<evidence type="ECO:0000313" key="7">
    <source>
        <dbReference type="Proteomes" id="UP000276055"/>
    </source>
</evidence>
<sequence>MSPRFRLGLIGGGRMGRTHLRALTDSALVECVAVAEPFESSARELRSMGLAVFPTVEEMLAAGGLDGVIIAAPTDQHVELATKVIEAGVSVLCEKPFGISAEDARKAAALAAERGVALQIAYWRRFIPELVALRREIAAGKLGNIQHVVCSQWDEAPPAASFRNHSGGIYIDMGVHEINQVLWLLDQDVSDVTAVAGPATEDPDAANDVDSAQALISLSEGATAIVSLGRFYPGGDVVTAEVFGSMGHSRIEVVSPESGEAPQLEALRLQAESFARHAAGAPSEGTTALEAAEVLEIAQRLTDSARIAVLAG</sequence>
<dbReference type="RefSeq" id="WP_279629534.1">
    <property type="nucleotide sequence ID" value="NZ_RBIR01000009.1"/>
</dbReference>
<dbReference type="InterPro" id="IPR000683">
    <property type="entry name" value="Gfo/Idh/MocA-like_OxRdtase_N"/>
</dbReference>
<dbReference type="GO" id="GO:0016491">
    <property type="term" value="F:oxidoreductase activity"/>
    <property type="evidence" value="ECO:0007669"/>
    <property type="project" value="UniProtKB-KW"/>
</dbReference>
<evidence type="ECO:0000256" key="2">
    <source>
        <dbReference type="ARBA" id="ARBA00023002"/>
    </source>
</evidence>
<dbReference type="Gene3D" id="3.30.360.10">
    <property type="entry name" value="Dihydrodipicolinate Reductase, domain 2"/>
    <property type="match status" value="1"/>
</dbReference>
<reference evidence="6 7" key="1">
    <citation type="submission" date="2018-10" db="EMBL/GenBank/DDBJ databases">
        <title>Genomic Encyclopedia of Type Strains, Phase IV (KMG-IV): sequencing the most valuable type-strain genomes for metagenomic binning, comparative biology and taxonomic classification.</title>
        <authorList>
            <person name="Goeker M."/>
        </authorList>
    </citation>
    <scope>NUCLEOTIDE SEQUENCE [LARGE SCALE GENOMIC DNA]</scope>
    <source>
        <strain evidence="6 7">DSM 25586</strain>
    </source>
</reference>
<dbReference type="Proteomes" id="UP000276055">
    <property type="component" value="Unassembled WGS sequence"/>
</dbReference>
<evidence type="ECO:0000259" key="5">
    <source>
        <dbReference type="Pfam" id="PF22725"/>
    </source>
</evidence>